<dbReference type="Proteomes" id="UP000262917">
    <property type="component" value="Unassembled WGS sequence"/>
</dbReference>
<dbReference type="Pfam" id="PF01370">
    <property type="entry name" value="Epimerase"/>
    <property type="match status" value="1"/>
</dbReference>
<evidence type="ECO:0000313" key="3">
    <source>
        <dbReference type="EMBL" id="RFP59420.1"/>
    </source>
</evidence>
<gene>
    <name evidence="3" type="ORF">D0Y53_10650</name>
</gene>
<evidence type="ECO:0000313" key="4">
    <source>
        <dbReference type="Proteomes" id="UP000262917"/>
    </source>
</evidence>
<feature type="domain" description="NAD-dependent epimerase/dehydratase" evidence="2">
    <location>
        <begin position="3"/>
        <end position="116"/>
    </location>
</feature>
<evidence type="ECO:0000259" key="2">
    <source>
        <dbReference type="Pfam" id="PF01370"/>
    </source>
</evidence>
<reference evidence="3 4" key="1">
    <citation type="submission" date="2018-08" db="EMBL/GenBank/DDBJ databases">
        <title>Lysobacter weifangensis sp. nov., a new member of the family 'Xanthomonadaceae', isolated from soil in a farmland.</title>
        <authorList>
            <person name="Zhao H."/>
        </authorList>
    </citation>
    <scope>NUCLEOTIDE SEQUENCE [LARGE SCALE GENOMIC DNA]</scope>
    <source>
        <strain evidence="3 4">WF-2</strain>
    </source>
</reference>
<dbReference type="GO" id="GO:0016020">
    <property type="term" value="C:membrane"/>
    <property type="evidence" value="ECO:0007669"/>
    <property type="project" value="UniProtKB-SubCell"/>
</dbReference>
<dbReference type="InterPro" id="IPR036291">
    <property type="entry name" value="NAD(P)-bd_dom_sf"/>
</dbReference>
<protein>
    <submittedName>
        <fullName evidence="3">NAD-dependent epimerase/dehydratase family protein</fullName>
    </submittedName>
</protein>
<dbReference type="SUPFAM" id="SSF51735">
    <property type="entry name" value="NAD(P)-binding Rossmann-fold domains"/>
    <property type="match status" value="1"/>
</dbReference>
<accession>A0A372DIL3</accession>
<comment type="subcellular location">
    <subcellularLocation>
        <location evidence="1">Membrane</location>
    </subcellularLocation>
</comment>
<dbReference type="EMBL" id="QVPD01000012">
    <property type="protein sequence ID" value="RFP59420.1"/>
    <property type="molecule type" value="Genomic_DNA"/>
</dbReference>
<organism evidence="3 4">
    <name type="scientific">Cognatiluteimonas weifangensis</name>
    <dbReference type="NCBI Taxonomy" id="2303539"/>
    <lineage>
        <taxon>Bacteria</taxon>
        <taxon>Pseudomonadati</taxon>
        <taxon>Pseudomonadota</taxon>
        <taxon>Gammaproteobacteria</taxon>
        <taxon>Lysobacterales</taxon>
        <taxon>Lysobacteraceae</taxon>
        <taxon>Cognatiluteimonas</taxon>
    </lineage>
</organism>
<name>A0A372DIL3_9GAMM</name>
<comment type="caution">
    <text evidence="3">The sequence shown here is derived from an EMBL/GenBank/DDBJ whole genome shotgun (WGS) entry which is preliminary data.</text>
</comment>
<dbReference type="OrthoDB" id="9798632at2"/>
<sequence length="218" mass="23367">MRILLTGATGLVGQGVLRECLRAADVTHVAALGRHPSGQPDPKFEDIVVPDFADLRAVEDRLHPFDACLYCAGALPLGTTEADFRHVTVDLTLNVARTLARRNPALTFVYISGAASNPDSRLMPLRVKGEAERALAALPIRTVMLRPGAIQPVDGVRSPHPGLARMYALTGPFMGLGVRLLPRAMTTTARIGRAMLALLRQDDPPAVVENAEINRLGG</sequence>
<keyword evidence="4" id="KW-1185">Reference proteome</keyword>
<proteinExistence type="predicted"/>
<dbReference type="AlphaFoldDB" id="A0A372DIL3"/>
<dbReference type="PANTHER" id="PTHR14097">
    <property type="entry name" value="OXIDOREDUCTASE HTATIP2"/>
    <property type="match status" value="1"/>
</dbReference>
<dbReference type="RefSeq" id="WP_117203305.1">
    <property type="nucleotide sequence ID" value="NZ_JBHTBK010000029.1"/>
</dbReference>
<dbReference type="Gene3D" id="3.40.50.720">
    <property type="entry name" value="NAD(P)-binding Rossmann-like Domain"/>
    <property type="match status" value="1"/>
</dbReference>
<dbReference type="InterPro" id="IPR001509">
    <property type="entry name" value="Epimerase_deHydtase"/>
</dbReference>
<dbReference type="PANTHER" id="PTHR14097:SF8">
    <property type="entry name" value="NAD(P)-BINDING DOMAIN-CONTAINING PROTEIN"/>
    <property type="match status" value="1"/>
</dbReference>
<evidence type="ECO:0000256" key="1">
    <source>
        <dbReference type="ARBA" id="ARBA00004370"/>
    </source>
</evidence>